<evidence type="ECO:0000256" key="1">
    <source>
        <dbReference type="ARBA" id="ARBA00004651"/>
    </source>
</evidence>
<evidence type="ECO:0000259" key="12">
    <source>
        <dbReference type="PROSITE" id="PS50262"/>
    </source>
</evidence>
<feature type="transmembrane region" description="Helical" evidence="11">
    <location>
        <begin position="172"/>
        <end position="193"/>
    </location>
</feature>
<keyword evidence="3" id="KW-1003">Cell membrane</keyword>
<keyword evidence="7 11" id="KW-0472">Membrane</keyword>
<dbReference type="SUPFAM" id="SSF81321">
    <property type="entry name" value="Family A G protein-coupled receptor-like"/>
    <property type="match status" value="1"/>
</dbReference>
<dbReference type="EnsemblMetazoa" id="MESCA003473-RA">
    <property type="protein sequence ID" value="MESCA003473-PA"/>
    <property type="gene ID" value="MESCA003473"/>
</dbReference>
<dbReference type="GO" id="GO:0005886">
    <property type="term" value="C:plasma membrane"/>
    <property type="evidence" value="ECO:0007669"/>
    <property type="project" value="UniProtKB-SubCell"/>
</dbReference>
<evidence type="ECO:0000256" key="9">
    <source>
        <dbReference type="ARBA" id="ARBA00023224"/>
    </source>
</evidence>
<feature type="transmembrane region" description="Helical" evidence="11">
    <location>
        <begin position="133"/>
        <end position="152"/>
    </location>
</feature>
<evidence type="ECO:0000256" key="3">
    <source>
        <dbReference type="ARBA" id="ARBA00022475"/>
    </source>
</evidence>
<organism evidence="13 14">
    <name type="scientific">Megaselia scalaris</name>
    <name type="common">Humpbacked fly</name>
    <name type="synonym">Phora scalaris</name>
    <dbReference type="NCBI Taxonomy" id="36166"/>
    <lineage>
        <taxon>Eukaryota</taxon>
        <taxon>Metazoa</taxon>
        <taxon>Ecdysozoa</taxon>
        <taxon>Arthropoda</taxon>
        <taxon>Hexapoda</taxon>
        <taxon>Insecta</taxon>
        <taxon>Pterygota</taxon>
        <taxon>Neoptera</taxon>
        <taxon>Endopterygota</taxon>
        <taxon>Diptera</taxon>
        <taxon>Brachycera</taxon>
        <taxon>Muscomorpha</taxon>
        <taxon>Platypezoidea</taxon>
        <taxon>Phoridae</taxon>
        <taxon>Megaseliini</taxon>
        <taxon>Megaselia</taxon>
    </lineage>
</organism>
<reference evidence="14" key="1">
    <citation type="submission" date="2013-02" db="EMBL/GenBank/DDBJ databases">
        <authorList>
            <person name="Hughes D."/>
        </authorList>
    </citation>
    <scope>NUCLEOTIDE SEQUENCE</scope>
    <source>
        <strain>Durham</strain>
        <strain evidence="14">NC isolate 2 -- Noor lab</strain>
    </source>
</reference>
<dbReference type="InterPro" id="IPR000276">
    <property type="entry name" value="GPCR_Rhodpsn"/>
</dbReference>
<feature type="domain" description="G-protein coupled receptors family 1 profile" evidence="12">
    <location>
        <begin position="113"/>
        <end position="357"/>
    </location>
</feature>
<evidence type="ECO:0000256" key="8">
    <source>
        <dbReference type="ARBA" id="ARBA00023170"/>
    </source>
</evidence>
<comment type="subcellular location">
    <subcellularLocation>
        <location evidence="1">Cell membrane</location>
        <topology evidence="1">Multi-pass membrane protein</topology>
    </subcellularLocation>
</comment>
<dbReference type="STRING" id="36166.T1GJ32"/>
<keyword evidence="9 10" id="KW-0807">Transducer</keyword>
<keyword evidence="4 10" id="KW-0812">Transmembrane</keyword>
<evidence type="ECO:0000256" key="7">
    <source>
        <dbReference type="ARBA" id="ARBA00023136"/>
    </source>
</evidence>
<dbReference type="Gene3D" id="1.20.1070.10">
    <property type="entry name" value="Rhodopsin 7-helix transmembrane proteins"/>
    <property type="match status" value="1"/>
</dbReference>
<evidence type="ECO:0000256" key="11">
    <source>
        <dbReference type="SAM" id="Phobius"/>
    </source>
</evidence>
<dbReference type="GO" id="GO:0043410">
    <property type="term" value="P:positive regulation of MAPK cascade"/>
    <property type="evidence" value="ECO:0007669"/>
    <property type="project" value="TreeGrafter"/>
</dbReference>
<name>T1GJ32_MEGSC</name>
<evidence type="ECO:0000256" key="10">
    <source>
        <dbReference type="RuleBase" id="RU000688"/>
    </source>
</evidence>
<proteinExistence type="inferred from homology"/>
<evidence type="ECO:0000313" key="13">
    <source>
        <dbReference type="EnsemblMetazoa" id="MESCA003473-PA"/>
    </source>
</evidence>
<keyword evidence="6 10" id="KW-0297">G-protein coupled receptor</keyword>
<evidence type="ECO:0000256" key="4">
    <source>
        <dbReference type="ARBA" id="ARBA00022692"/>
    </source>
</evidence>
<keyword evidence="14" id="KW-1185">Reference proteome</keyword>
<dbReference type="PROSITE" id="PS50262">
    <property type="entry name" value="G_PROTEIN_RECEP_F1_2"/>
    <property type="match status" value="1"/>
</dbReference>
<dbReference type="Pfam" id="PF00001">
    <property type="entry name" value="7tm_1"/>
    <property type="match status" value="1"/>
</dbReference>
<protein>
    <recommendedName>
        <fullName evidence="12">G-protein coupled receptors family 1 profile domain-containing protein</fullName>
    </recommendedName>
</protein>
<dbReference type="Proteomes" id="UP000015102">
    <property type="component" value="Unassembled WGS sequence"/>
</dbReference>
<evidence type="ECO:0000256" key="2">
    <source>
        <dbReference type="ARBA" id="ARBA00010663"/>
    </source>
</evidence>
<dbReference type="OMA" id="CHITEVQ"/>
<feature type="transmembrane region" description="Helical" evidence="11">
    <location>
        <begin position="96"/>
        <end position="121"/>
    </location>
</feature>
<dbReference type="AlphaFoldDB" id="T1GJ32"/>
<dbReference type="PANTHER" id="PTHR24248:SF66">
    <property type="entry name" value="OCTOPAMINE RECEPTOR BETA-3R"/>
    <property type="match status" value="1"/>
</dbReference>
<evidence type="ECO:0000313" key="14">
    <source>
        <dbReference type="Proteomes" id="UP000015102"/>
    </source>
</evidence>
<dbReference type="InterPro" id="IPR017452">
    <property type="entry name" value="GPCR_Rhodpsn_7TM"/>
</dbReference>
<dbReference type="EMBL" id="CAQQ02143308">
    <property type="status" value="NOT_ANNOTATED_CDS"/>
    <property type="molecule type" value="Genomic_DNA"/>
</dbReference>
<accession>T1GJ32</accession>
<evidence type="ECO:0000256" key="6">
    <source>
        <dbReference type="ARBA" id="ARBA00023040"/>
    </source>
</evidence>
<dbReference type="PROSITE" id="PS00237">
    <property type="entry name" value="G_PROTEIN_RECEP_F1_1"/>
    <property type="match status" value="1"/>
</dbReference>
<dbReference type="EMBL" id="CAQQ02143307">
    <property type="status" value="NOT_ANNOTATED_CDS"/>
    <property type="molecule type" value="Genomic_DNA"/>
</dbReference>
<dbReference type="PANTHER" id="PTHR24248">
    <property type="entry name" value="ADRENERGIC RECEPTOR-RELATED G-PROTEIN COUPLED RECEPTOR"/>
    <property type="match status" value="1"/>
</dbReference>
<dbReference type="GO" id="GO:0004989">
    <property type="term" value="F:octopamine receptor activity"/>
    <property type="evidence" value="ECO:0007669"/>
    <property type="project" value="TreeGrafter"/>
</dbReference>
<dbReference type="PRINTS" id="PR00237">
    <property type="entry name" value="GPCRRHODOPSN"/>
</dbReference>
<reference evidence="13" key="2">
    <citation type="submission" date="2015-06" db="UniProtKB">
        <authorList>
            <consortium name="EnsemblMetazoa"/>
        </authorList>
    </citation>
    <scope>IDENTIFICATION</scope>
</reference>
<keyword evidence="5 11" id="KW-1133">Transmembrane helix</keyword>
<dbReference type="HOGENOM" id="CLU_009579_37_0_1"/>
<sequence>MKDNMISILKPNKNNENVFDKISTTIPNFLNQHIDEFISESSLSESSSVSNIDIDFYDGNNFLINGTDISSNSTNLTNIESPSKETDNDWVNLTAVIIKGIIFSSIIVAAVLGNALVIISVQRNRKLRVITNYFVVSLAMADMLVALCAMTFNASVELSGGKWIFGPFMCNVYNSLDVYFSTASILHLCCISVDRYYAIVRPLEYPLNMTHKTVCFMLANVWLLPALISFTPIFMGWYTTDEHLKEVSKNPDICIFVVNKAYAIISSSISFWIPGVVMITMYSKIFKEAVRQRKALSRTSSNILLNSVHLGNTSHNLNPHHLSIHEGDMDLNCKDETRSATSHIEVCRNCFFNDLFI</sequence>
<keyword evidence="8 10" id="KW-0675">Receptor</keyword>
<feature type="transmembrane region" description="Helical" evidence="11">
    <location>
        <begin position="261"/>
        <end position="283"/>
    </location>
</feature>
<comment type="similarity">
    <text evidence="2 10">Belongs to the G-protein coupled receptor 1 family.</text>
</comment>
<dbReference type="FunFam" id="1.20.1070.10:FF:000321">
    <property type="entry name" value="Octopamine receptor beta-3R"/>
    <property type="match status" value="1"/>
</dbReference>
<evidence type="ECO:0000256" key="5">
    <source>
        <dbReference type="ARBA" id="ARBA00022989"/>
    </source>
</evidence>
<feature type="transmembrane region" description="Helical" evidence="11">
    <location>
        <begin position="214"/>
        <end position="238"/>
    </location>
</feature>
<dbReference type="GO" id="GO:0071880">
    <property type="term" value="P:adenylate cyclase-activating adrenergic receptor signaling pathway"/>
    <property type="evidence" value="ECO:0007669"/>
    <property type="project" value="TreeGrafter"/>
</dbReference>